<sequence>MSFMGKAGFAVAALGLAAGSVFGAGQAEAASLHGAIAFSPGQWTYESSFDWPTSQEAHEVALARCGYDDCEVAVSWANGCGALVWNKEGWVAAAWGPTRSEAVRNAIDKLAEGVPLARLANFGSSDLSGTKVVEVVCTSNAH</sequence>
<proteinExistence type="predicted"/>
<keyword evidence="4" id="KW-1185">Reference proteome</keyword>
<keyword evidence="1" id="KW-0732">Signal</keyword>
<evidence type="ECO:0000256" key="1">
    <source>
        <dbReference type="SAM" id="SignalP"/>
    </source>
</evidence>
<dbReference type="Pfam" id="PF13827">
    <property type="entry name" value="DUF4189"/>
    <property type="match status" value="1"/>
</dbReference>
<feature type="domain" description="DUF4189" evidence="2">
    <location>
        <begin position="33"/>
        <end position="112"/>
    </location>
</feature>
<dbReference type="InterPro" id="IPR025240">
    <property type="entry name" value="DUF4189"/>
</dbReference>
<accession>A0ABS0DCH0</accession>
<dbReference type="EMBL" id="JADLQN010000001">
    <property type="protein sequence ID" value="MBF6355548.1"/>
    <property type="molecule type" value="Genomic_DNA"/>
</dbReference>
<evidence type="ECO:0000313" key="3">
    <source>
        <dbReference type="EMBL" id="MBF6355548.1"/>
    </source>
</evidence>
<feature type="chain" id="PRO_5045322211" evidence="1">
    <location>
        <begin position="24"/>
        <end position="142"/>
    </location>
</feature>
<reference evidence="3 4" key="1">
    <citation type="submission" date="2020-10" db="EMBL/GenBank/DDBJ databases">
        <title>Identification of Nocardia species via Next-generation sequencing and recognition of intraspecies genetic diversity.</title>
        <authorList>
            <person name="Li P."/>
            <person name="Li P."/>
            <person name="Lu B."/>
        </authorList>
    </citation>
    <scope>NUCLEOTIDE SEQUENCE [LARGE SCALE GENOMIC DNA]</scope>
    <source>
        <strain evidence="3 4">BJ06-0143</strain>
    </source>
</reference>
<gene>
    <name evidence="3" type="ORF">IU449_13510</name>
</gene>
<comment type="caution">
    <text evidence="3">The sequence shown here is derived from an EMBL/GenBank/DDBJ whole genome shotgun (WGS) entry which is preliminary data.</text>
</comment>
<evidence type="ECO:0000259" key="2">
    <source>
        <dbReference type="Pfam" id="PF13827"/>
    </source>
</evidence>
<protein>
    <submittedName>
        <fullName evidence="3">DUF4189 domain-containing protein</fullName>
    </submittedName>
</protein>
<name>A0ABS0DCH0_9NOCA</name>
<organism evidence="3 4">
    <name type="scientific">Nocardia higoensis</name>
    <dbReference type="NCBI Taxonomy" id="228599"/>
    <lineage>
        <taxon>Bacteria</taxon>
        <taxon>Bacillati</taxon>
        <taxon>Actinomycetota</taxon>
        <taxon>Actinomycetes</taxon>
        <taxon>Mycobacteriales</taxon>
        <taxon>Nocardiaceae</taxon>
        <taxon>Nocardia</taxon>
    </lineage>
</organism>
<feature type="signal peptide" evidence="1">
    <location>
        <begin position="1"/>
        <end position="23"/>
    </location>
</feature>
<dbReference type="Proteomes" id="UP000707731">
    <property type="component" value="Unassembled WGS sequence"/>
</dbReference>
<evidence type="ECO:0000313" key="4">
    <source>
        <dbReference type="Proteomes" id="UP000707731"/>
    </source>
</evidence>
<dbReference type="RefSeq" id="WP_195002116.1">
    <property type="nucleotide sequence ID" value="NZ_JADLQN010000001.1"/>
</dbReference>